<proteinExistence type="predicted"/>
<protein>
    <submittedName>
        <fullName evidence="2">Helix-turn-helix domain-containing protein</fullName>
    </submittedName>
</protein>
<evidence type="ECO:0000259" key="1">
    <source>
        <dbReference type="SMART" id="SM00530"/>
    </source>
</evidence>
<dbReference type="Proteomes" id="UP001589810">
    <property type="component" value="Unassembled WGS sequence"/>
</dbReference>
<evidence type="ECO:0000313" key="3">
    <source>
        <dbReference type="Proteomes" id="UP001589810"/>
    </source>
</evidence>
<feature type="domain" description="HTH cro/C1-type" evidence="1">
    <location>
        <begin position="25"/>
        <end position="83"/>
    </location>
</feature>
<dbReference type="CDD" id="cd00093">
    <property type="entry name" value="HTH_XRE"/>
    <property type="match status" value="1"/>
</dbReference>
<organism evidence="2 3">
    <name type="scientific">Kutzneria chonburiensis</name>
    <dbReference type="NCBI Taxonomy" id="1483604"/>
    <lineage>
        <taxon>Bacteria</taxon>
        <taxon>Bacillati</taxon>
        <taxon>Actinomycetota</taxon>
        <taxon>Actinomycetes</taxon>
        <taxon>Pseudonocardiales</taxon>
        <taxon>Pseudonocardiaceae</taxon>
        <taxon>Kutzneria</taxon>
    </lineage>
</organism>
<dbReference type="EMBL" id="JBHLUD010000002">
    <property type="protein sequence ID" value="MFC0541595.1"/>
    <property type="molecule type" value="Genomic_DNA"/>
</dbReference>
<sequence>MAALMQEDITTVAALVQTTQDLGALLRKLLRETGGGAVTYRDVAKRTGWSHATCGNYLNGRTLASRDRFAVLVDLCDIPPRLRRDLLAARDRVEDLRRGHQPAGAQIRSADSRSEILAATCERSTEIAEVTLTSSGSEVLAWLDGAVRELATSYVRESAEPILERLATVHLAAVNLVHAKLSRVHTRRLYFYAGLTGYLLASASHDRGDTATALRQAEAAFAFAQRAEHPGLCALIRNIQSLTAFWAGRYEEALRYANAGVAFSAHTAGIMSVLLPLRAARVLAHTHQVSSAQQALRRADLRWHRLVTDDVDDLLGYDDTNVGPARLSYVAEVYMALPKDGQALRAGEHHAHAAAEGFADPSRPGWSYDRAAISHIYLSMARLGLGDPDGAAAAIAPVFTLESEKRTLDITSILGRYQRTLRQHKAGAVLDGRIRELLTS</sequence>
<accession>A0ABV6MMR2</accession>
<reference evidence="2 3" key="1">
    <citation type="submission" date="2024-09" db="EMBL/GenBank/DDBJ databases">
        <authorList>
            <person name="Sun Q."/>
            <person name="Mori K."/>
        </authorList>
    </citation>
    <scope>NUCLEOTIDE SEQUENCE [LARGE SCALE GENOMIC DNA]</scope>
    <source>
        <strain evidence="2 3">TBRC 1432</strain>
    </source>
</reference>
<name>A0ABV6MMR2_9PSEU</name>
<dbReference type="Pfam" id="PF13560">
    <property type="entry name" value="HTH_31"/>
    <property type="match status" value="1"/>
</dbReference>
<keyword evidence="3" id="KW-1185">Reference proteome</keyword>
<gene>
    <name evidence="2" type="ORF">ACFFH7_08890</name>
</gene>
<comment type="caution">
    <text evidence="2">The sequence shown here is derived from an EMBL/GenBank/DDBJ whole genome shotgun (WGS) entry which is preliminary data.</text>
</comment>
<dbReference type="RefSeq" id="WP_273942377.1">
    <property type="nucleotide sequence ID" value="NZ_CP097263.1"/>
</dbReference>
<evidence type="ECO:0000313" key="2">
    <source>
        <dbReference type="EMBL" id="MFC0541595.1"/>
    </source>
</evidence>
<dbReference type="InterPro" id="IPR001387">
    <property type="entry name" value="Cro/C1-type_HTH"/>
</dbReference>
<dbReference type="SMART" id="SM00530">
    <property type="entry name" value="HTH_XRE"/>
    <property type="match status" value="1"/>
</dbReference>